<gene>
    <name evidence="2" type="ORF">D477_000854</name>
</gene>
<dbReference type="CDD" id="cd22231">
    <property type="entry name" value="RHH_NikR_HicB-like"/>
    <property type="match status" value="1"/>
</dbReference>
<reference evidence="2 3" key="1">
    <citation type="journal article" date="2013" name="Genome Announc.">
        <title>Draft Genome Sequence of Arthrobacter crystallopoietes Strain BAB-32, Revealing Genes for Bioremediation.</title>
        <authorList>
            <person name="Joshi M.N."/>
            <person name="Pandit A.S."/>
            <person name="Sharma A."/>
            <person name="Pandya R.V."/>
            <person name="Desai S.M."/>
            <person name="Saxena A.K."/>
            <person name="Bagatharia S.B."/>
        </authorList>
    </citation>
    <scope>NUCLEOTIDE SEQUENCE [LARGE SCALE GENOMIC DNA]</scope>
    <source>
        <strain evidence="2 3">BAB-32</strain>
    </source>
</reference>
<evidence type="ECO:0000259" key="1">
    <source>
        <dbReference type="Pfam" id="PF01402"/>
    </source>
</evidence>
<dbReference type="AlphaFoldDB" id="N1V7L8"/>
<evidence type="ECO:0000313" key="2">
    <source>
        <dbReference type="EMBL" id="EMY36107.1"/>
    </source>
</evidence>
<feature type="domain" description="Ribbon-helix-helix protein CopG" evidence="1">
    <location>
        <begin position="1"/>
        <end position="40"/>
    </location>
</feature>
<accession>N1V7L8</accession>
<name>N1V7L8_9MICC</name>
<organism evidence="2 3">
    <name type="scientific">Arthrobacter crystallopoietes BAB-32</name>
    <dbReference type="NCBI Taxonomy" id="1246476"/>
    <lineage>
        <taxon>Bacteria</taxon>
        <taxon>Bacillati</taxon>
        <taxon>Actinomycetota</taxon>
        <taxon>Actinomycetes</taxon>
        <taxon>Micrococcales</taxon>
        <taxon>Micrococcaceae</taxon>
        <taxon>Crystallibacter</taxon>
    </lineage>
</organism>
<comment type="caution">
    <text evidence="2">The sequence shown here is derived from an EMBL/GenBank/DDBJ whole genome shotgun (WGS) entry which is preliminary data.</text>
</comment>
<dbReference type="SUPFAM" id="SSF47598">
    <property type="entry name" value="Ribbon-helix-helix"/>
    <property type="match status" value="1"/>
</dbReference>
<keyword evidence="3" id="KW-1185">Reference proteome</keyword>
<dbReference type="GO" id="GO:0006355">
    <property type="term" value="P:regulation of DNA-templated transcription"/>
    <property type="evidence" value="ECO:0007669"/>
    <property type="project" value="InterPro"/>
</dbReference>
<dbReference type="Proteomes" id="UP000010729">
    <property type="component" value="Unassembled WGS sequence"/>
</dbReference>
<dbReference type="Gene3D" id="1.10.1220.10">
    <property type="entry name" value="Met repressor-like"/>
    <property type="match status" value="1"/>
</dbReference>
<dbReference type="EMBL" id="ANPE02000033">
    <property type="protein sequence ID" value="EMY36107.1"/>
    <property type="molecule type" value="Genomic_DNA"/>
</dbReference>
<dbReference type="InterPro" id="IPR010985">
    <property type="entry name" value="Ribbon_hlx_hlx"/>
</dbReference>
<dbReference type="OrthoDB" id="73061at2"/>
<dbReference type="RefSeq" id="WP_005266294.1">
    <property type="nucleotide sequence ID" value="NZ_ANPE02000033.1"/>
</dbReference>
<dbReference type="Pfam" id="PF01402">
    <property type="entry name" value="RHH_1"/>
    <property type="match status" value="1"/>
</dbReference>
<dbReference type="InterPro" id="IPR013321">
    <property type="entry name" value="Arc_rbn_hlx_hlx"/>
</dbReference>
<protein>
    <submittedName>
        <fullName evidence="2">CopG family transcriptional regulator</fullName>
    </submittedName>
</protein>
<dbReference type="InterPro" id="IPR002145">
    <property type="entry name" value="CopG"/>
</dbReference>
<evidence type="ECO:0000313" key="3">
    <source>
        <dbReference type="Proteomes" id="UP000010729"/>
    </source>
</evidence>
<sequence>MNTTVSMPDETLRRADRAAQTLGVSRSEFVARAIERYADELERNSLTNHIDMVLERAAVDDGAAQAVVGAGRATLSADSEAW</sequence>
<proteinExistence type="predicted"/>